<dbReference type="PATRIC" id="fig|1002364.3.peg.1502"/>
<reference evidence="1 2" key="1">
    <citation type="submission" date="2011-08" db="EMBL/GenBank/DDBJ databases">
        <authorList>
            <person name="Weinstock G."/>
            <person name="Sodergren E."/>
            <person name="Clifton S."/>
            <person name="Fulton L."/>
            <person name="Fulton B."/>
            <person name="Courtney L."/>
            <person name="Fronick C."/>
            <person name="Harrison M."/>
            <person name="Strong C."/>
            <person name="Farmer C."/>
            <person name="Delahaunty K."/>
            <person name="Markovic C."/>
            <person name="Hall O."/>
            <person name="Minx P."/>
            <person name="Tomlinson C."/>
            <person name="Mitreva M."/>
            <person name="Hou S."/>
            <person name="Chen J."/>
            <person name="Wollam A."/>
            <person name="Pepin K.H."/>
            <person name="Johnson M."/>
            <person name="Bhonagiri V."/>
            <person name="Zhang X."/>
            <person name="Suruliraj S."/>
            <person name="Warren W."/>
            <person name="Chinwalla A."/>
            <person name="Mardis E.R."/>
            <person name="Wilson R.K."/>
        </authorList>
    </citation>
    <scope>NUCLEOTIDE SEQUENCE [LARGE SCALE GENOMIC DNA]</scope>
    <source>
        <strain evidence="1 2">ATCC 51873</strain>
    </source>
</reference>
<sequence length="66" mass="7604">MMDDIKLETSEDGDMAYVYLPKHPGKGIADVTVKQVPMHTLIDNYQGPEIFLYFDKNDVMIGMEFF</sequence>
<dbReference type="AlphaFoldDB" id="G9Y510"/>
<proteinExistence type="predicted"/>
<evidence type="ECO:0008006" key="3">
    <source>
        <dbReference type="Google" id="ProtNLM"/>
    </source>
</evidence>
<evidence type="ECO:0000313" key="2">
    <source>
        <dbReference type="Proteomes" id="UP000005959"/>
    </source>
</evidence>
<accession>G9Y510</accession>
<dbReference type="HOGENOM" id="CLU_195283_0_0_6"/>
<dbReference type="EMBL" id="AGCI01000034">
    <property type="protein sequence ID" value="EHM44025.1"/>
    <property type="molecule type" value="Genomic_DNA"/>
</dbReference>
<dbReference type="Proteomes" id="UP000005959">
    <property type="component" value="Unassembled WGS sequence"/>
</dbReference>
<organism evidence="1 2">
    <name type="scientific">Hafnia alvei ATCC 51873</name>
    <dbReference type="NCBI Taxonomy" id="1002364"/>
    <lineage>
        <taxon>Bacteria</taxon>
        <taxon>Pseudomonadati</taxon>
        <taxon>Pseudomonadota</taxon>
        <taxon>Gammaproteobacteria</taxon>
        <taxon>Enterobacterales</taxon>
        <taxon>Hafniaceae</taxon>
        <taxon>Hafnia</taxon>
    </lineage>
</organism>
<dbReference type="RefSeq" id="WP_004091560.1">
    <property type="nucleotide sequence ID" value="NZ_JH417508.1"/>
</dbReference>
<comment type="caution">
    <text evidence="1">The sequence shown here is derived from an EMBL/GenBank/DDBJ whole genome shotgun (WGS) entry which is preliminary data.</text>
</comment>
<name>G9Y510_HAFAL</name>
<evidence type="ECO:0000313" key="1">
    <source>
        <dbReference type="EMBL" id="EHM44025.1"/>
    </source>
</evidence>
<protein>
    <recommendedName>
        <fullName evidence="3">DUF2283 domain-containing protein</fullName>
    </recommendedName>
</protein>
<gene>
    <name evidence="1" type="ORF">HMPREF0454_01648</name>
</gene>